<gene>
    <name evidence="1" type="ORF">GCM10017771_73540</name>
</gene>
<dbReference type="EMBL" id="BNAT01000036">
    <property type="protein sequence ID" value="GHE51347.1"/>
    <property type="molecule type" value="Genomic_DNA"/>
</dbReference>
<comment type="caution">
    <text evidence="1">The sequence shown here is derived from an EMBL/GenBank/DDBJ whole genome shotgun (WGS) entry which is preliminary data.</text>
</comment>
<reference evidence="1" key="2">
    <citation type="submission" date="2020-09" db="EMBL/GenBank/DDBJ databases">
        <authorList>
            <person name="Sun Q."/>
            <person name="Zhou Y."/>
        </authorList>
    </citation>
    <scope>NUCLEOTIDE SEQUENCE</scope>
    <source>
        <strain evidence="1">CGMCC 4.7403</strain>
    </source>
</reference>
<protein>
    <submittedName>
        <fullName evidence="1">Uncharacterized protein</fullName>
    </submittedName>
</protein>
<organism evidence="1 2">
    <name type="scientific">Streptomyces capitiformicae</name>
    <dbReference type="NCBI Taxonomy" id="2014920"/>
    <lineage>
        <taxon>Bacteria</taxon>
        <taxon>Bacillati</taxon>
        <taxon>Actinomycetota</taxon>
        <taxon>Actinomycetes</taxon>
        <taxon>Kitasatosporales</taxon>
        <taxon>Streptomycetaceae</taxon>
        <taxon>Streptomyces</taxon>
    </lineage>
</organism>
<reference evidence="1" key="1">
    <citation type="journal article" date="2014" name="Int. J. Syst. Evol. Microbiol.">
        <title>Complete genome sequence of Corynebacterium casei LMG S-19264T (=DSM 44701T), isolated from a smear-ripened cheese.</title>
        <authorList>
            <consortium name="US DOE Joint Genome Institute (JGI-PGF)"/>
            <person name="Walter F."/>
            <person name="Albersmeier A."/>
            <person name="Kalinowski J."/>
            <person name="Ruckert C."/>
        </authorList>
    </citation>
    <scope>NUCLEOTIDE SEQUENCE</scope>
    <source>
        <strain evidence="1">CGMCC 4.7403</strain>
    </source>
</reference>
<accession>A0A918ZG67</accession>
<evidence type="ECO:0000313" key="2">
    <source>
        <dbReference type="Proteomes" id="UP000603227"/>
    </source>
</evidence>
<proteinExistence type="predicted"/>
<sequence>MDVALFQKASCDLWQLGVGYLAETQLDPLALAASIIRDWWHPQLFEGRVQLPVRQAAKPRDDLADQCAQR</sequence>
<name>A0A918ZG67_9ACTN</name>
<evidence type="ECO:0000313" key="1">
    <source>
        <dbReference type="EMBL" id="GHE51347.1"/>
    </source>
</evidence>
<dbReference type="AlphaFoldDB" id="A0A918ZG67"/>
<keyword evidence="2" id="KW-1185">Reference proteome</keyword>
<dbReference type="Proteomes" id="UP000603227">
    <property type="component" value="Unassembled WGS sequence"/>
</dbReference>